<name>A0A941D440_9MICO</name>
<comment type="caution">
    <text evidence="1">The sequence shown here is derived from an EMBL/GenBank/DDBJ whole genome shotgun (WGS) entry which is preliminary data.</text>
</comment>
<dbReference type="RefSeq" id="WP_211600880.1">
    <property type="nucleotide sequence ID" value="NZ_JAGSNF010000001.1"/>
</dbReference>
<protein>
    <submittedName>
        <fullName evidence="1">CoA transferase</fullName>
    </submittedName>
</protein>
<dbReference type="InterPro" id="IPR023606">
    <property type="entry name" value="CoA-Trfase_III_dom_1_sf"/>
</dbReference>
<dbReference type="InterPro" id="IPR044855">
    <property type="entry name" value="CoA-Trfase_III_dom3_sf"/>
</dbReference>
<dbReference type="PANTHER" id="PTHR48228:SF5">
    <property type="entry name" value="ALPHA-METHYLACYL-COA RACEMASE"/>
    <property type="match status" value="1"/>
</dbReference>
<dbReference type="InterPro" id="IPR050509">
    <property type="entry name" value="CoA-transferase_III"/>
</dbReference>
<dbReference type="Gene3D" id="3.30.1540.10">
    <property type="entry name" value="formyl-coa transferase, domain 3"/>
    <property type="match status" value="1"/>
</dbReference>
<evidence type="ECO:0000313" key="2">
    <source>
        <dbReference type="Proteomes" id="UP000677016"/>
    </source>
</evidence>
<proteinExistence type="predicted"/>
<evidence type="ECO:0000313" key="1">
    <source>
        <dbReference type="EMBL" id="MBR7741749.1"/>
    </source>
</evidence>
<dbReference type="EMBL" id="JAGSNF010000001">
    <property type="protein sequence ID" value="MBR7741749.1"/>
    <property type="molecule type" value="Genomic_DNA"/>
</dbReference>
<organism evidence="1 2">
    <name type="scientific">Phycicoccus avicenniae</name>
    <dbReference type="NCBI Taxonomy" id="2828860"/>
    <lineage>
        <taxon>Bacteria</taxon>
        <taxon>Bacillati</taxon>
        <taxon>Actinomycetota</taxon>
        <taxon>Actinomycetes</taxon>
        <taxon>Micrococcales</taxon>
        <taxon>Intrasporangiaceae</taxon>
        <taxon>Phycicoccus</taxon>
    </lineage>
</organism>
<keyword evidence="2" id="KW-1185">Reference proteome</keyword>
<dbReference type="InterPro" id="IPR003673">
    <property type="entry name" value="CoA-Trfase_fam_III"/>
</dbReference>
<reference evidence="1" key="1">
    <citation type="submission" date="2021-04" db="EMBL/GenBank/DDBJ databases">
        <title>Phycicoccus avicenniae sp. nov., a novel endophytic actinomycetes isolated from branch of Avicennia mariana.</title>
        <authorList>
            <person name="Tuo L."/>
        </authorList>
    </citation>
    <scope>NUCLEOTIDE SEQUENCE</scope>
    <source>
        <strain evidence="1">BSK3Z-2</strain>
    </source>
</reference>
<dbReference type="AlphaFoldDB" id="A0A941D440"/>
<keyword evidence="1" id="KW-0808">Transferase</keyword>
<gene>
    <name evidence="1" type="ORF">KC207_00370</name>
</gene>
<sequence>MTEPAGGPGGGPLAGVRVVELGGIGPGPFAATYLAELGADVVRVDRPGDDGPLATGSGLRRSRPSIAVDLKHPDGVTVVRRLLADADVLLEGFRPGVLERLGLAPDDLLADNPGLVVGRMTGWGQDGPWAPRAGHDITYAAVSGTLHAMGTPERPVAPPPVVADFAGGSMYLVAGVLAALVSRAGTGRGQVVDTAMVDGAAHLLTSVHAMLGQGTWTDARQANVLDGGAPFYDVYPCADGRFVAVGALEPQFFAELLDVLGVEVDGEQYDRATWPAQRAAFTEAFAARTRDDWAEMFESTDACVAPVLSLDEARAHPHLAARGTFADGVGYPVPVAGPRFSGTPAAPPGREPVVGADTERVLRVRGFSADEVAALVASGAVHQA</sequence>
<dbReference type="Pfam" id="PF02515">
    <property type="entry name" value="CoA_transf_3"/>
    <property type="match status" value="1"/>
</dbReference>
<dbReference type="GO" id="GO:0016740">
    <property type="term" value="F:transferase activity"/>
    <property type="evidence" value="ECO:0007669"/>
    <property type="project" value="UniProtKB-KW"/>
</dbReference>
<dbReference type="Gene3D" id="3.40.50.10540">
    <property type="entry name" value="Crotonobetainyl-coa:carnitine coa-transferase, domain 1"/>
    <property type="match status" value="1"/>
</dbReference>
<dbReference type="SUPFAM" id="SSF89796">
    <property type="entry name" value="CoA-transferase family III (CaiB/BaiF)"/>
    <property type="match status" value="1"/>
</dbReference>
<accession>A0A941D440</accession>
<dbReference type="PANTHER" id="PTHR48228">
    <property type="entry name" value="SUCCINYL-COA--D-CITRAMALATE COA-TRANSFERASE"/>
    <property type="match status" value="1"/>
</dbReference>
<dbReference type="Proteomes" id="UP000677016">
    <property type="component" value="Unassembled WGS sequence"/>
</dbReference>